<dbReference type="InterPro" id="IPR036388">
    <property type="entry name" value="WH-like_DNA-bd_sf"/>
</dbReference>
<dbReference type="CDD" id="cd07377">
    <property type="entry name" value="WHTH_GntR"/>
    <property type="match status" value="1"/>
</dbReference>
<evidence type="ECO:0000313" key="6">
    <source>
        <dbReference type="EMBL" id="MFC5586816.1"/>
    </source>
</evidence>
<evidence type="ECO:0000256" key="2">
    <source>
        <dbReference type="ARBA" id="ARBA00023125"/>
    </source>
</evidence>
<feature type="region of interest" description="Disordered" evidence="4">
    <location>
        <begin position="233"/>
        <end position="259"/>
    </location>
</feature>
<accession>A0ABW0TBU0</accession>
<dbReference type="InterPro" id="IPR008920">
    <property type="entry name" value="TF_FadR/GntR_C"/>
</dbReference>
<dbReference type="PROSITE" id="PS50949">
    <property type="entry name" value="HTH_GNTR"/>
    <property type="match status" value="1"/>
</dbReference>
<evidence type="ECO:0000256" key="4">
    <source>
        <dbReference type="SAM" id="MobiDB-lite"/>
    </source>
</evidence>
<dbReference type="SMART" id="SM00895">
    <property type="entry name" value="FCD"/>
    <property type="match status" value="1"/>
</dbReference>
<comment type="caution">
    <text evidence="6">The sequence shown here is derived from an EMBL/GenBank/DDBJ whole genome shotgun (WGS) entry which is preliminary data.</text>
</comment>
<evidence type="ECO:0000256" key="1">
    <source>
        <dbReference type="ARBA" id="ARBA00023015"/>
    </source>
</evidence>
<sequence length="259" mass="28428">MPLGEAIHKQTAKEMIRDKIVSMIASGILQVGDELPSERELATMLMVSRETVRGAVQRLAGEGIVQVSQGARTRIANVNVEVDTQRIGVTNPTSINGYALQEVHAARLLVETAVVADAANNLSAEDIGRLEDSITAQEAACDDPVRFLICDREFHLTIYYASSNKLLADFVVDLYTYLLDHRRIAMGKPGAIAKSLEDHRFIVNALKMRNPEAVSAAFAKHILRIRDTTREIDETGKETNHATAHEAKNGSPDSNRENA</sequence>
<evidence type="ECO:0000313" key="7">
    <source>
        <dbReference type="Proteomes" id="UP001596107"/>
    </source>
</evidence>
<dbReference type="PANTHER" id="PTHR43537">
    <property type="entry name" value="TRANSCRIPTIONAL REGULATOR, GNTR FAMILY"/>
    <property type="match status" value="1"/>
</dbReference>
<dbReference type="SMART" id="SM00345">
    <property type="entry name" value="HTH_GNTR"/>
    <property type="match status" value="1"/>
</dbReference>
<dbReference type="RefSeq" id="WP_343224055.1">
    <property type="nucleotide sequence ID" value="NZ_CP078143.1"/>
</dbReference>
<dbReference type="Gene3D" id="1.20.120.530">
    <property type="entry name" value="GntR ligand-binding domain-like"/>
    <property type="match status" value="1"/>
</dbReference>
<keyword evidence="2" id="KW-0238">DNA-binding</keyword>
<dbReference type="Proteomes" id="UP001596107">
    <property type="component" value="Unassembled WGS sequence"/>
</dbReference>
<keyword evidence="1" id="KW-0805">Transcription regulation</keyword>
<dbReference type="PANTHER" id="PTHR43537:SF5">
    <property type="entry name" value="UXU OPERON TRANSCRIPTIONAL REGULATOR"/>
    <property type="match status" value="1"/>
</dbReference>
<dbReference type="Gene3D" id="1.10.10.10">
    <property type="entry name" value="Winged helix-like DNA-binding domain superfamily/Winged helix DNA-binding domain"/>
    <property type="match status" value="1"/>
</dbReference>
<gene>
    <name evidence="6" type="ORF">ACFPOD_17010</name>
</gene>
<dbReference type="SUPFAM" id="SSF46785">
    <property type="entry name" value="Winged helix' DNA-binding domain"/>
    <property type="match status" value="1"/>
</dbReference>
<organism evidence="6 7">
    <name type="scientific">Nitratireductor kimnyeongensis</name>
    <dbReference type="NCBI Taxonomy" id="430679"/>
    <lineage>
        <taxon>Bacteria</taxon>
        <taxon>Pseudomonadati</taxon>
        <taxon>Pseudomonadota</taxon>
        <taxon>Alphaproteobacteria</taxon>
        <taxon>Hyphomicrobiales</taxon>
        <taxon>Phyllobacteriaceae</taxon>
        <taxon>Nitratireductor</taxon>
    </lineage>
</organism>
<keyword evidence="7" id="KW-1185">Reference proteome</keyword>
<dbReference type="InterPro" id="IPR011711">
    <property type="entry name" value="GntR_C"/>
</dbReference>
<protein>
    <submittedName>
        <fullName evidence="6">FadR/GntR family transcriptional regulator</fullName>
    </submittedName>
</protein>
<dbReference type="SUPFAM" id="SSF48008">
    <property type="entry name" value="GntR ligand-binding domain-like"/>
    <property type="match status" value="1"/>
</dbReference>
<evidence type="ECO:0000259" key="5">
    <source>
        <dbReference type="PROSITE" id="PS50949"/>
    </source>
</evidence>
<proteinExistence type="predicted"/>
<evidence type="ECO:0000256" key="3">
    <source>
        <dbReference type="ARBA" id="ARBA00023163"/>
    </source>
</evidence>
<name>A0ABW0TBU0_9HYPH</name>
<dbReference type="PRINTS" id="PR00035">
    <property type="entry name" value="HTHGNTR"/>
</dbReference>
<dbReference type="InterPro" id="IPR036390">
    <property type="entry name" value="WH_DNA-bd_sf"/>
</dbReference>
<feature type="domain" description="HTH gntR-type" evidence="5">
    <location>
        <begin position="10"/>
        <end position="78"/>
    </location>
</feature>
<dbReference type="Pfam" id="PF07729">
    <property type="entry name" value="FCD"/>
    <property type="match status" value="1"/>
</dbReference>
<reference evidence="7" key="1">
    <citation type="journal article" date="2019" name="Int. J. Syst. Evol. Microbiol.">
        <title>The Global Catalogue of Microorganisms (GCM) 10K type strain sequencing project: providing services to taxonomists for standard genome sequencing and annotation.</title>
        <authorList>
            <consortium name="The Broad Institute Genomics Platform"/>
            <consortium name="The Broad Institute Genome Sequencing Center for Infectious Disease"/>
            <person name="Wu L."/>
            <person name="Ma J."/>
        </authorList>
    </citation>
    <scope>NUCLEOTIDE SEQUENCE [LARGE SCALE GENOMIC DNA]</scope>
    <source>
        <strain evidence="7">JCM 3366</strain>
    </source>
</reference>
<keyword evidence="3" id="KW-0804">Transcription</keyword>
<dbReference type="EMBL" id="JBHSNB010000004">
    <property type="protein sequence ID" value="MFC5586816.1"/>
    <property type="molecule type" value="Genomic_DNA"/>
</dbReference>
<dbReference type="InterPro" id="IPR000524">
    <property type="entry name" value="Tscrpt_reg_HTH_GntR"/>
</dbReference>
<dbReference type="Pfam" id="PF00392">
    <property type="entry name" value="GntR"/>
    <property type="match status" value="1"/>
</dbReference>